<gene>
    <name evidence="3" type="ORF">G9H71_13015</name>
</gene>
<evidence type="ECO:0000256" key="2">
    <source>
        <dbReference type="SAM" id="SignalP"/>
    </source>
</evidence>
<dbReference type="InterPro" id="IPR006311">
    <property type="entry name" value="TAT_signal"/>
</dbReference>
<name>A0ABX0GYQ9_9ACTN</name>
<feature type="signal peptide" evidence="2">
    <location>
        <begin position="1"/>
        <end position="26"/>
    </location>
</feature>
<feature type="region of interest" description="Disordered" evidence="1">
    <location>
        <begin position="175"/>
        <end position="201"/>
    </location>
</feature>
<evidence type="ECO:0000256" key="1">
    <source>
        <dbReference type="SAM" id="MobiDB-lite"/>
    </source>
</evidence>
<evidence type="ECO:0000313" key="3">
    <source>
        <dbReference type="EMBL" id="NHC14702.1"/>
    </source>
</evidence>
<protein>
    <submittedName>
        <fullName evidence="3">Uncharacterized protein</fullName>
    </submittedName>
</protein>
<organism evidence="3 4">
    <name type="scientific">Motilibacter deserti</name>
    <dbReference type="NCBI Taxonomy" id="2714956"/>
    <lineage>
        <taxon>Bacteria</taxon>
        <taxon>Bacillati</taxon>
        <taxon>Actinomycetota</taxon>
        <taxon>Actinomycetes</taxon>
        <taxon>Motilibacterales</taxon>
        <taxon>Motilibacteraceae</taxon>
        <taxon>Motilibacter</taxon>
    </lineage>
</organism>
<keyword evidence="2" id="KW-0732">Signal</keyword>
<dbReference type="RefSeq" id="WP_166282482.1">
    <property type="nucleotide sequence ID" value="NZ_JAANNP010000009.1"/>
</dbReference>
<feature type="chain" id="PRO_5047150369" evidence="2">
    <location>
        <begin position="27"/>
        <end position="201"/>
    </location>
</feature>
<dbReference type="Proteomes" id="UP000800981">
    <property type="component" value="Unassembled WGS sequence"/>
</dbReference>
<dbReference type="PROSITE" id="PS51318">
    <property type="entry name" value="TAT"/>
    <property type="match status" value="1"/>
</dbReference>
<proteinExistence type="predicted"/>
<sequence length="201" mass="21034">MTNARKLLAVAAGAVAAAALAAPAHAATPTTTVTLSIRGCDGCTFGVWNTTEAGTSDRPLRTVTVRNGTASFRVPTALTKGLALDWRDPKGRYQLPGAVPAVSMALPQHAPGTVVSEPRARAATRAYYCWAGTRARTYTIRLGLTTFRTESYEGDRMVTGAAIWASPTLKGYGTARTLEKGPQGEPPISGLGHQDAPYCGS</sequence>
<accession>A0ABX0GYQ9</accession>
<evidence type="ECO:0000313" key="4">
    <source>
        <dbReference type="Proteomes" id="UP000800981"/>
    </source>
</evidence>
<reference evidence="3 4" key="1">
    <citation type="submission" date="2020-03" db="EMBL/GenBank/DDBJ databases">
        <title>Two novel Motilibacter sp.</title>
        <authorList>
            <person name="Liu S."/>
        </authorList>
    </citation>
    <scope>NUCLEOTIDE SEQUENCE [LARGE SCALE GENOMIC DNA]</scope>
    <source>
        <strain evidence="3 4">E257</strain>
    </source>
</reference>
<dbReference type="EMBL" id="JAANNP010000009">
    <property type="protein sequence ID" value="NHC14702.1"/>
    <property type="molecule type" value="Genomic_DNA"/>
</dbReference>
<keyword evidence="4" id="KW-1185">Reference proteome</keyword>
<comment type="caution">
    <text evidence="3">The sequence shown here is derived from an EMBL/GenBank/DDBJ whole genome shotgun (WGS) entry which is preliminary data.</text>
</comment>